<dbReference type="SUPFAM" id="SSF52540">
    <property type="entry name" value="P-loop containing nucleoside triphosphate hydrolases"/>
    <property type="match status" value="2"/>
</dbReference>
<feature type="transmembrane region" description="Helical" evidence="11">
    <location>
        <begin position="793"/>
        <end position="820"/>
    </location>
</feature>
<feature type="transmembrane region" description="Helical" evidence="11">
    <location>
        <begin position="863"/>
        <end position="885"/>
    </location>
</feature>
<dbReference type="InParanoid" id="A8NS48"/>
<dbReference type="CDD" id="cd03249">
    <property type="entry name" value="ABC_MTABC3_MDL1_MDL2"/>
    <property type="match status" value="2"/>
</dbReference>
<sequence length="1320" mass="143585">MSRPSSADDSEKTRKGSKGWFTKKESTPPQTPELKEKPDDDAADSKTEVKPAEPEIPPITFFQLFRFSTKFEIFIDIIGLIASAAAGAAQPLMSLLFGNLTQEFVIFGNVALEAQQGNQTAIAGLPAAAESFKRAAANNASYLVYIGIGMFVCTYTYMYIWVYTGEVNARRIREKYLQAILRQDIAFFDNVGAGEVATRIQTDTHLVQQGISEKVALVVNFLGAFFCGFILAYARSWRLALAMSAMLPCIAIAGGVMNKFVSKYMQLSLKHVANGGTMAEEVISTIRTAQAFGTQKILSDLYNVHVDQSLNVDMKAAVWHGGGLAVFFFVIYSGYALAFWFGTKLIIAGHADAAKVINVIFAILIGSFSLAMLAPEMQAITHGIGAAAKLYHTIDRVPDIDSANPGGLKPESVKGEITLENVNFSYPSRPSVQVTKDLTLTFKAGKTAALVGASGSGKSTIVSLVERFYDPTSGVVKLDGIDLKDLNLKWLRSQIGLVSQEPTLFATTIKENVAHGLINTPHEHKSDEEKMALIKEACIKANADGFISKLPNGYDTMVGERGFLLSGGQKQRIAIARAIVSDPSILLLDEATSALDTQSEGIVQDALDKAAAGRTTITIAHRLSTIKDADVIYVMGDGRVLESGTHNELLALDGAYARLVQAQKLRESSGPSEDAPEGSEPDGDETDMEKAAREEMPLGRRNTGRSIASEIMEKRNQERAEKEKKDDHGLFYLFKRMGLLVRDQWKKYCFASLSAIIVGMVYPAYGIVFAKGIEGFSLTNDDDIMRAGERNGLWFFIIAIISTIAICGSNYLFSACAAALTARLRSLSFKAILRQDIEYFDKDENSTGSLTAKLSDNPQKVNGLAGVTLGAIVQAISTLITGAVLGLVFSWKIALVGIACIPVLVSPGYIRLRVVVLKDQANKKAHEESAQLACEAAGSIRTVAALTREDDCLRLYSESLEKPLRKSNRTSIWSQGLYSISQCTVFFVIALVFWFGSRQVASGQASTFQFFVGLMATTFGAMQAGNVFSFVPDVSSAKGAGSDIIKLLDSIPDIDAESEAGKKVNPENVKGHLRFENVHFRYPTRPGVRVLRDFSFEVQPGTYIALVGASGSGKSTVIQLIERFYDPLAGEIYLDGEKITDLNVQEYRKQIALVSQEPTLYAGTVRFNILLGAIKPESEVTQEEIEQACRDANILDFIKSLPQGFDTEVGGKGSQLSGGQKQRIAIARALLRNPKVLLLDEATSALDSNSEKVVQAALDQASRGRTTIAIAHRLSTIQNADCIYFVKEGRVSESGTHDQLIAKRGDYYEYVQLQALSTND</sequence>
<evidence type="ECO:0000256" key="11">
    <source>
        <dbReference type="SAM" id="Phobius"/>
    </source>
</evidence>
<comment type="similarity">
    <text evidence="2">Belongs to the ABC transporter superfamily. ABCB family. Multidrug resistance exporter (TC 3.A.1.201) subfamily.</text>
</comment>
<evidence type="ECO:0000256" key="8">
    <source>
        <dbReference type="ARBA" id="ARBA00022989"/>
    </source>
</evidence>
<evidence type="ECO:0000256" key="6">
    <source>
        <dbReference type="ARBA" id="ARBA00022741"/>
    </source>
</evidence>
<dbReference type="FunFam" id="1.20.1560.10:FF:000102">
    <property type="entry name" value="ABC multidrug transporter Mdr1"/>
    <property type="match status" value="1"/>
</dbReference>
<dbReference type="SUPFAM" id="SSF90123">
    <property type="entry name" value="ABC transporter transmembrane region"/>
    <property type="match status" value="2"/>
</dbReference>
<feature type="domain" description="ABC transmembrane type-1" evidence="13">
    <location>
        <begin position="77"/>
        <end position="382"/>
    </location>
</feature>
<protein>
    <submittedName>
        <fullName evidence="14">Multidrug resistance protein 1</fullName>
    </submittedName>
</protein>
<dbReference type="InterPro" id="IPR017871">
    <property type="entry name" value="ABC_transporter-like_CS"/>
</dbReference>
<dbReference type="SMART" id="SM00382">
    <property type="entry name" value="AAA"/>
    <property type="match status" value="2"/>
</dbReference>
<proteinExistence type="inferred from homology"/>
<evidence type="ECO:0000313" key="15">
    <source>
        <dbReference type="Proteomes" id="UP000001861"/>
    </source>
</evidence>
<dbReference type="KEGG" id="cci:CC1G_03025"/>
<evidence type="ECO:0000256" key="2">
    <source>
        <dbReference type="ARBA" id="ARBA00007577"/>
    </source>
</evidence>
<keyword evidence="7" id="KW-0067">ATP-binding</keyword>
<dbReference type="GeneID" id="6012474"/>
<dbReference type="Gene3D" id="3.40.50.300">
    <property type="entry name" value="P-loop containing nucleotide triphosphate hydrolases"/>
    <property type="match status" value="2"/>
</dbReference>
<keyword evidence="3" id="KW-0813">Transport</keyword>
<dbReference type="InterPro" id="IPR027417">
    <property type="entry name" value="P-loop_NTPase"/>
</dbReference>
<dbReference type="CDD" id="cd18577">
    <property type="entry name" value="ABC_6TM_Pgp_ABCB1_D1_like"/>
    <property type="match status" value="1"/>
</dbReference>
<name>A8NS48_COPC7</name>
<dbReference type="VEuPathDB" id="FungiDB:CC1G_03025"/>
<dbReference type="GO" id="GO:0090374">
    <property type="term" value="P:oligopeptide export from mitochondrion"/>
    <property type="evidence" value="ECO:0007669"/>
    <property type="project" value="TreeGrafter"/>
</dbReference>
<dbReference type="InterPro" id="IPR011527">
    <property type="entry name" value="ABC1_TM_dom"/>
</dbReference>
<feature type="transmembrane region" description="Helical" evidence="11">
    <location>
        <begin position="240"/>
        <end position="261"/>
    </location>
</feature>
<feature type="region of interest" description="Disordered" evidence="10">
    <location>
        <begin position="1"/>
        <end position="51"/>
    </location>
</feature>
<feature type="transmembrane region" description="Helical" evidence="11">
    <location>
        <begin position="317"/>
        <end position="341"/>
    </location>
</feature>
<dbReference type="FunCoup" id="A8NS48">
    <property type="interactions" value="15"/>
</dbReference>
<dbReference type="PANTHER" id="PTHR43394">
    <property type="entry name" value="ATP-DEPENDENT PERMEASE MDL1, MITOCHONDRIAL"/>
    <property type="match status" value="1"/>
</dbReference>
<dbReference type="PROSITE" id="PS50929">
    <property type="entry name" value="ABC_TM1F"/>
    <property type="match status" value="2"/>
</dbReference>
<dbReference type="InterPro" id="IPR039421">
    <property type="entry name" value="Type_1_exporter"/>
</dbReference>
<feature type="transmembrane region" description="Helical" evidence="11">
    <location>
        <begin position="1008"/>
        <end position="1028"/>
    </location>
</feature>
<evidence type="ECO:0000259" key="12">
    <source>
        <dbReference type="PROSITE" id="PS50893"/>
    </source>
</evidence>
<dbReference type="Pfam" id="PF00664">
    <property type="entry name" value="ABC_membrane"/>
    <property type="match status" value="2"/>
</dbReference>
<feature type="domain" description="ABC transporter" evidence="12">
    <location>
        <begin position="1073"/>
        <end position="1313"/>
    </location>
</feature>
<feature type="region of interest" description="Disordered" evidence="10">
    <location>
        <begin position="665"/>
        <end position="708"/>
    </location>
</feature>
<dbReference type="Pfam" id="PF00005">
    <property type="entry name" value="ABC_tran"/>
    <property type="match status" value="2"/>
</dbReference>
<dbReference type="Proteomes" id="UP000001861">
    <property type="component" value="Unassembled WGS sequence"/>
</dbReference>
<dbReference type="InterPro" id="IPR036640">
    <property type="entry name" value="ABC1_TM_sf"/>
</dbReference>
<dbReference type="FunFam" id="3.40.50.300:FF:000251">
    <property type="entry name" value="ABC transporter B family member 19"/>
    <property type="match status" value="1"/>
</dbReference>
<feature type="transmembrane region" description="Helical" evidence="11">
    <location>
        <begin position="73"/>
        <end position="93"/>
    </location>
</feature>
<feature type="compositionally biased region" description="Basic and acidic residues" evidence="10">
    <location>
        <begin position="688"/>
        <end position="698"/>
    </location>
</feature>
<evidence type="ECO:0000313" key="14">
    <source>
        <dbReference type="EMBL" id="EAU86002.1"/>
    </source>
</evidence>
<evidence type="ECO:0000256" key="10">
    <source>
        <dbReference type="SAM" id="MobiDB-lite"/>
    </source>
</evidence>
<dbReference type="PANTHER" id="PTHR43394:SF11">
    <property type="entry name" value="ATP-BINDING CASSETTE TRANSPORTER"/>
    <property type="match status" value="1"/>
</dbReference>
<evidence type="ECO:0000256" key="7">
    <source>
        <dbReference type="ARBA" id="ARBA00022840"/>
    </source>
</evidence>
<reference evidence="14 15" key="1">
    <citation type="journal article" date="2010" name="Proc. Natl. Acad. Sci. U.S.A.">
        <title>Insights into evolution of multicellular fungi from the assembled chromosomes of the mushroom Coprinopsis cinerea (Coprinus cinereus).</title>
        <authorList>
            <person name="Stajich J.E."/>
            <person name="Wilke S.K."/>
            <person name="Ahren D."/>
            <person name="Au C.H."/>
            <person name="Birren B.W."/>
            <person name="Borodovsky M."/>
            <person name="Burns C."/>
            <person name="Canback B."/>
            <person name="Casselton L.A."/>
            <person name="Cheng C.K."/>
            <person name="Deng J."/>
            <person name="Dietrich F.S."/>
            <person name="Fargo D.C."/>
            <person name="Farman M.L."/>
            <person name="Gathman A.C."/>
            <person name="Goldberg J."/>
            <person name="Guigo R."/>
            <person name="Hoegger P.J."/>
            <person name="Hooker J.B."/>
            <person name="Huggins A."/>
            <person name="James T.Y."/>
            <person name="Kamada T."/>
            <person name="Kilaru S."/>
            <person name="Kodira C."/>
            <person name="Kues U."/>
            <person name="Kupfer D."/>
            <person name="Kwan H.S."/>
            <person name="Lomsadze A."/>
            <person name="Li W."/>
            <person name="Lilly W.W."/>
            <person name="Ma L.J."/>
            <person name="Mackey A.J."/>
            <person name="Manning G."/>
            <person name="Martin F."/>
            <person name="Muraguchi H."/>
            <person name="Natvig D.O."/>
            <person name="Palmerini H."/>
            <person name="Ramesh M.A."/>
            <person name="Rehmeyer C.J."/>
            <person name="Roe B.A."/>
            <person name="Shenoy N."/>
            <person name="Stanke M."/>
            <person name="Ter-Hovhannisyan V."/>
            <person name="Tunlid A."/>
            <person name="Velagapudi R."/>
            <person name="Vision T.J."/>
            <person name="Zeng Q."/>
            <person name="Zolan M.E."/>
            <person name="Pukkila P.J."/>
        </authorList>
    </citation>
    <scope>NUCLEOTIDE SEQUENCE [LARGE SCALE GENOMIC DNA]</scope>
    <source>
        <strain evidence="15">Okayama-7 / 130 / ATCC MYA-4618 / FGSC 9003</strain>
    </source>
</reference>
<dbReference type="InterPro" id="IPR003439">
    <property type="entry name" value="ABC_transporter-like_ATP-bd"/>
</dbReference>
<dbReference type="eggNOG" id="KOG0055">
    <property type="taxonomic scope" value="Eukaryota"/>
</dbReference>
<keyword evidence="5" id="KW-0677">Repeat</keyword>
<dbReference type="RefSeq" id="XP_001835937.1">
    <property type="nucleotide sequence ID" value="XM_001835885.2"/>
</dbReference>
<feature type="transmembrane region" description="Helical" evidence="11">
    <location>
        <begin position="215"/>
        <end position="234"/>
    </location>
</feature>
<evidence type="ECO:0000256" key="4">
    <source>
        <dbReference type="ARBA" id="ARBA00022692"/>
    </source>
</evidence>
<dbReference type="GO" id="GO:0005524">
    <property type="term" value="F:ATP binding"/>
    <property type="evidence" value="ECO:0007669"/>
    <property type="project" value="UniProtKB-KW"/>
</dbReference>
<comment type="subcellular location">
    <subcellularLocation>
        <location evidence="1">Membrane</location>
        <topology evidence="1">Multi-pass membrane protein</topology>
    </subcellularLocation>
</comment>
<dbReference type="GO" id="GO:0005743">
    <property type="term" value="C:mitochondrial inner membrane"/>
    <property type="evidence" value="ECO:0007669"/>
    <property type="project" value="TreeGrafter"/>
</dbReference>
<keyword evidence="15" id="KW-1185">Reference proteome</keyword>
<keyword evidence="9 11" id="KW-0472">Membrane</keyword>
<evidence type="ECO:0000256" key="3">
    <source>
        <dbReference type="ARBA" id="ARBA00022448"/>
    </source>
</evidence>
<evidence type="ECO:0000256" key="1">
    <source>
        <dbReference type="ARBA" id="ARBA00004141"/>
    </source>
</evidence>
<dbReference type="OrthoDB" id="6500128at2759"/>
<dbReference type="GO" id="GO:0015421">
    <property type="term" value="F:ABC-type oligopeptide transporter activity"/>
    <property type="evidence" value="ECO:0007669"/>
    <property type="project" value="TreeGrafter"/>
</dbReference>
<dbReference type="EMBL" id="AACS02000008">
    <property type="protein sequence ID" value="EAU86002.1"/>
    <property type="molecule type" value="Genomic_DNA"/>
</dbReference>
<evidence type="ECO:0000259" key="13">
    <source>
        <dbReference type="PROSITE" id="PS50929"/>
    </source>
</evidence>
<feature type="transmembrane region" description="Helical" evidence="11">
    <location>
        <begin position="976"/>
        <end position="996"/>
    </location>
</feature>
<evidence type="ECO:0000256" key="5">
    <source>
        <dbReference type="ARBA" id="ARBA00022737"/>
    </source>
</evidence>
<feature type="compositionally biased region" description="Basic and acidic residues" evidence="10">
    <location>
        <begin position="33"/>
        <end position="51"/>
    </location>
</feature>
<feature type="compositionally biased region" description="Acidic residues" evidence="10">
    <location>
        <begin position="674"/>
        <end position="687"/>
    </location>
</feature>
<keyword evidence="8 11" id="KW-1133">Transmembrane helix</keyword>
<dbReference type="InterPro" id="IPR003593">
    <property type="entry name" value="AAA+_ATPase"/>
</dbReference>
<organism evidence="14 15">
    <name type="scientific">Coprinopsis cinerea (strain Okayama-7 / 130 / ATCC MYA-4618 / FGSC 9003)</name>
    <name type="common">Inky cap fungus</name>
    <name type="synonym">Hormographiella aspergillata</name>
    <dbReference type="NCBI Taxonomy" id="240176"/>
    <lineage>
        <taxon>Eukaryota</taxon>
        <taxon>Fungi</taxon>
        <taxon>Dikarya</taxon>
        <taxon>Basidiomycota</taxon>
        <taxon>Agaricomycotina</taxon>
        <taxon>Agaricomycetes</taxon>
        <taxon>Agaricomycetidae</taxon>
        <taxon>Agaricales</taxon>
        <taxon>Agaricineae</taxon>
        <taxon>Psathyrellaceae</taxon>
        <taxon>Coprinopsis</taxon>
    </lineage>
</organism>
<dbReference type="FunFam" id="3.40.50.300:FF:000205">
    <property type="entry name" value="ABC transporter B family member 4"/>
    <property type="match status" value="1"/>
</dbReference>
<feature type="transmembrane region" description="Helical" evidence="11">
    <location>
        <begin position="142"/>
        <end position="163"/>
    </location>
</feature>
<dbReference type="OMA" id="GFGQEEQ"/>
<feature type="transmembrane region" description="Helical" evidence="11">
    <location>
        <begin position="891"/>
        <end position="910"/>
    </location>
</feature>
<keyword evidence="6" id="KW-0547">Nucleotide-binding</keyword>
<feature type="transmembrane region" description="Helical" evidence="11">
    <location>
        <begin position="353"/>
        <end position="374"/>
    </location>
</feature>
<gene>
    <name evidence="14" type="ORF">CC1G_03025</name>
</gene>
<comment type="caution">
    <text evidence="14">The sequence shown here is derived from an EMBL/GenBank/DDBJ whole genome shotgun (WGS) entry which is preliminary data.</text>
</comment>
<dbReference type="GO" id="GO:0016887">
    <property type="term" value="F:ATP hydrolysis activity"/>
    <property type="evidence" value="ECO:0007669"/>
    <property type="project" value="InterPro"/>
</dbReference>
<feature type="transmembrane region" description="Helical" evidence="11">
    <location>
        <begin position="748"/>
        <end position="773"/>
    </location>
</feature>
<dbReference type="PROSITE" id="PS00211">
    <property type="entry name" value="ABC_TRANSPORTER_1"/>
    <property type="match status" value="2"/>
</dbReference>
<feature type="domain" description="ABC transmembrane type-1" evidence="13">
    <location>
        <begin position="750"/>
        <end position="1036"/>
    </location>
</feature>
<dbReference type="Gene3D" id="1.20.1560.10">
    <property type="entry name" value="ABC transporter type 1, transmembrane domain"/>
    <property type="match status" value="1"/>
</dbReference>
<accession>A8NS48</accession>
<dbReference type="PROSITE" id="PS50893">
    <property type="entry name" value="ABC_TRANSPORTER_2"/>
    <property type="match status" value="2"/>
</dbReference>
<keyword evidence="4 11" id="KW-0812">Transmembrane</keyword>
<feature type="domain" description="ABC transporter" evidence="12">
    <location>
        <begin position="417"/>
        <end position="662"/>
    </location>
</feature>
<dbReference type="CDD" id="cd18578">
    <property type="entry name" value="ABC_6TM_Pgp_ABCB1_D2_like"/>
    <property type="match status" value="1"/>
</dbReference>
<evidence type="ECO:0000256" key="9">
    <source>
        <dbReference type="ARBA" id="ARBA00023136"/>
    </source>
</evidence>